<dbReference type="Pfam" id="PF22677">
    <property type="entry name" value="Ble-like_N"/>
    <property type="match status" value="1"/>
</dbReference>
<accession>A0A010Z471</accession>
<dbReference type="HOGENOM" id="CLU_1052731_0_0_11"/>
<dbReference type="Pfam" id="PF00903">
    <property type="entry name" value="Glyoxalase"/>
    <property type="match status" value="1"/>
</dbReference>
<proteinExistence type="predicted"/>
<dbReference type="CDD" id="cd06587">
    <property type="entry name" value="VOC"/>
    <property type="match status" value="1"/>
</dbReference>
<sequence>MIPQHPAHGSIGYLQLPTQDLARSAEFYQAVFGWRADLEFGSFEAPGVIGQWTTGREAATGGGPLLWITVDRLSPALTAVTEHGGSVRTRPVLDHRKRWLAEVEDPAGNHLGVVATARTATAQTLLAVRDVEASSRWYQDILGLVSDHGGPSYERLTADGELVLQLHHVDVDHDHGSVIADPAGPVGNGVLVWLGEVADFDGVLARVTEYQATVVRAPHRNPPAGGGNGPAHREIWLRDPDGYSVVVASADGEAWQLGEERADLP</sequence>
<dbReference type="Gene3D" id="3.10.180.10">
    <property type="entry name" value="2,3-Dihydroxybiphenyl 1,2-Dioxygenase, domain 1"/>
    <property type="match status" value="2"/>
</dbReference>
<organism evidence="2 3">
    <name type="scientific">Cryptosporangium arvum DSM 44712</name>
    <dbReference type="NCBI Taxonomy" id="927661"/>
    <lineage>
        <taxon>Bacteria</taxon>
        <taxon>Bacillati</taxon>
        <taxon>Actinomycetota</taxon>
        <taxon>Actinomycetes</taxon>
        <taxon>Cryptosporangiales</taxon>
        <taxon>Cryptosporangiaceae</taxon>
        <taxon>Cryptosporangium</taxon>
    </lineage>
</organism>
<dbReference type="AlphaFoldDB" id="A0A010Z471"/>
<dbReference type="InterPro" id="IPR053863">
    <property type="entry name" value="Glyoxy/Ble-like_N"/>
</dbReference>
<protein>
    <submittedName>
        <fullName evidence="2">Lactoylglutathione lyase family protein</fullName>
    </submittedName>
</protein>
<dbReference type="SUPFAM" id="SSF54593">
    <property type="entry name" value="Glyoxalase/Bleomycin resistance protein/Dihydroxybiphenyl dioxygenase"/>
    <property type="match status" value="2"/>
</dbReference>
<dbReference type="RefSeq" id="WP_084700571.1">
    <property type="nucleotide sequence ID" value="NZ_KK073874.1"/>
</dbReference>
<evidence type="ECO:0000313" key="3">
    <source>
        <dbReference type="Proteomes" id="UP000021053"/>
    </source>
</evidence>
<feature type="domain" description="VOC" evidence="1">
    <location>
        <begin position="10"/>
        <end position="116"/>
    </location>
</feature>
<dbReference type="InterPro" id="IPR004360">
    <property type="entry name" value="Glyas_Fos-R_dOase_dom"/>
</dbReference>
<comment type="caution">
    <text evidence="2">The sequence shown here is derived from an EMBL/GenBank/DDBJ whole genome shotgun (WGS) entry which is preliminary data.</text>
</comment>
<dbReference type="PROSITE" id="PS51819">
    <property type="entry name" value="VOC"/>
    <property type="match status" value="2"/>
</dbReference>
<dbReference type="EMBL" id="JFBT01000001">
    <property type="protein sequence ID" value="EXG82183.1"/>
    <property type="molecule type" value="Genomic_DNA"/>
</dbReference>
<evidence type="ECO:0000259" key="1">
    <source>
        <dbReference type="PROSITE" id="PS51819"/>
    </source>
</evidence>
<reference evidence="2 3" key="1">
    <citation type="submission" date="2013-07" db="EMBL/GenBank/DDBJ databases">
        <authorList>
            <consortium name="DOE Joint Genome Institute"/>
            <person name="Eisen J."/>
            <person name="Huntemann M."/>
            <person name="Han J."/>
            <person name="Chen A."/>
            <person name="Kyrpides N."/>
            <person name="Mavromatis K."/>
            <person name="Markowitz V."/>
            <person name="Palaniappan K."/>
            <person name="Ivanova N."/>
            <person name="Schaumberg A."/>
            <person name="Pati A."/>
            <person name="Liolios K."/>
            <person name="Nordberg H.P."/>
            <person name="Cantor M.N."/>
            <person name="Hua S.X."/>
            <person name="Woyke T."/>
        </authorList>
    </citation>
    <scope>NUCLEOTIDE SEQUENCE [LARGE SCALE GENOMIC DNA]</scope>
    <source>
        <strain evidence="2 3">DSM 44712</strain>
    </source>
</reference>
<dbReference type="GO" id="GO:0016829">
    <property type="term" value="F:lyase activity"/>
    <property type="evidence" value="ECO:0007669"/>
    <property type="project" value="UniProtKB-KW"/>
</dbReference>
<evidence type="ECO:0000313" key="2">
    <source>
        <dbReference type="EMBL" id="EXG82183.1"/>
    </source>
</evidence>
<keyword evidence="2" id="KW-0456">Lyase</keyword>
<feature type="domain" description="VOC" evidence="1">
    <location>
        <begin position="120"/>
        <end position="250"/>
    </location>
</feature>
<dbReference type="Proteomes" id="UP000021053">
    <property type="component" value="Unassembled WGS sequence"/>
</dbReference>
<gene>
    <name evidence="2" type="ORF">CryarDRAFT_3331</name>
</gene>
<dbReference type="InterPro" id="IPR052164">
    <property type="entry name" value="Anthracycline_SecMetBiosynth"/>
</dbReference>
<dbReference type="InterPro" id="IPR029068">
    <property type="entry name" value="Glyas_Bleomycin-R_OHBP_Dase"/>
</dbReference>
<keyword evidence="3" id="KW-1185">Reference proteome</keyword>
<name>A0A010Z471_9ACTN</name>
<dbReference type="PATRIC" id="fig|927661.3.peg.3289"/>
<dbReference type="OrthoDB" id="9793039at2"/>
<dbReference type="InterPro" id="IPR037523">
    <property type="entry name" value="VOC_core"/>
</dbReference>
<dbReference type="PANTHER" id="PTHR33993">
    <property type="entry name" value="GLYOXALASE-RELATED"/>
    <property type="match status" value="1"/>
</dbReference>